<evidence type="ECO:0000256" key="1">
    <source>
        <dbReference type="SAM" id="MobiDB-lite"/>
    </source>
</evidence>
<dbReference type="EMBL" id="HBIA01013068">
    <property type="protein sequence ID" value="CAE0234810.1"/>
    <property type="molecule type" value="Transcribed_RNA"/>
</dbReference>
<name>A0A7S3CQQ6_9SPIT</name>
<accession>A0A7S3CQQ6</accession>
<feature type="compositionally biased region" description="Basic residues" evidence="1">
    <location>
        <begin position="86"/>
        <end position="99"/>
    </location>
</feature>
<proteinExistence type="predicted"/>
<organism evidence="2">
    <name type="scientific">Strombidium rassoulzadegani</name>
    <dbReference type="NCBI Taxonomy" id="1082188"/>
    <lineage>
        <taxon>Eukaryota</taxon>
        <taxon>Sar</taxon>
        <taxon>Alveolata</taxon>
        <taxon>Ciliophora</taxon>
        <taxon>Intramacronucleata</taxon>
        <taxon>Spirotrichea</taxon>
        <taxon>Oligotrichia</taxon>
        <taxon>Strombidiidae</taxon>
        <taxon>Strombidium</taxon>
    </lineage>
</organism>
<protein>
    <submittedName>
        <fullName evidence="2">Uncharacterized protein</fullName>
    </submittedName>
</protein>
<dbReference type="AlphaFoldDB" id="A0A7S3CQQ6"/>
<sequence length="131" mass="14711">MKELKPELKDLIKDIDEVTDFSDMKAAKVGGMAIKKALNRQIPETSSETKIKKAVEKINDLSDSSPETRIKRAEKKIDEAASRIKKATKKKVEVHHHHHTKEEAEAPEVTTQPLKTIEEVPVIRCGTSLFA</sequence>
<feature type="region of interest" description="Disordered" evidence="1">
    <location>
        <begin position="86"/>
        <end position="113"/>
    </location>
</feature>
<reference evidence="2" key="1">
    <citation type="submission" date="2021-01" db="EMBL/GenBank/DDBJ databases">
        <authorList>
            <person name="Corre E."/>
            <person name="Pelletier E."/>
            <person name="Niang G."/>
            <person name="Scheremetjew M."/>
            <person name="Finn R."/>
            <person name="Kale V."/>
            <person name="Holt S."/>
            <person name="Cochrane G."/>
            <person name="Meng A."/>
            <person name="Brown T."/>
            <person name="Cohen L."/>
        </authorList>
    </citation>
    <scope>NUCLEOTIDE SEQUENCE</scope>
    <source>
        <strain evidence="2">Ras09</strain>
    </source>
</reference>
<gene>
    <name evidence="2" type="ORF">SRAS04492_LOCUS6616</name>
</gene>
<evidence type="ECO:0000313" key="2">
    <source>
        <dbReference type="EMBL" id="CAE0234810.1"/>
    </source>
</evidence>